<accession>A0ABQ6N5U3</accession>
<comment type="function">
    <text evidence="1 11">Catalyzes the 6-electron oxidation of protoporphyrinogen-IX to form protoporphyrin-IX.</text>
</comment>
<keyword evidence="5 11" id="KW-0285">Flavoprotein</keyword>
<feature type="compositionally biased region" description="Low complexity" evidence="12">
    <location>
        <begin position="38"/>
        <end position="52"/>
    </location>
</feature>
<comment type="cofactor">
    <cofactor evidence="11">
        <name>FAD</name>
        <dbReference type="ChEBI" id="CHEBI:57692"/>
    </cofactor>
    <text evidence="11">Binds 1 FAD per subunit.</text>
</comment>
<keyword evidence="8 11" id="KW-0350">Heme biosynthesis</keyword>
<evidence type="ECO:0000256" key="9">
    <source>
        <dbReference type="ARBA" id="ARBA00023244"/>
    </source>
</evidence>
<dbReference type="InterPro" id="IPR050464">
    <property type="entry name" value="Zeta_carotene_desat/Oxidored"/>
</dbReference>
<feature type="non-terminal residue" evidence="15">
    <location>
        <position position="1"/>
    </location>
</feature>
<evidence type="ECO:0000256" key="13">
    <source>
        <dbReference type="SAM" id="SignalP"/>
    </source>
</evidence>
<protein>
    <recommendedName>
        <fullName evidence="4 11">Protoporphyrinogen oxidase</fullName>
        <ecNumber evidence="4 11">1.3.3.4</ecNumber>
    </recommendedName>
</protein>
<dbReference type="Gene3D" id="3.50.50.60">
    <property type="entry name" value="FAD/NAD(P)-binding domain"/>
    <property type="match status" value="1"/>
</dbReference>
<comment type="subcellular location">
    <subcellularLocation>
        <location evidence="11">Mitochondrion inner membrane</location>
    </subcellularLocation>
</comment>
<evidence type="ECO:0000256" key="1">
    <source>
        <dbReference type="ARBA" id="ARBA00002600"/>
    </source>
</evidence>
<gene>
    <name evidence="15" type="ORF">TeGR_g11698</name>
</gene>
<proteinExistence type="inferred from homology"/>
<organism evidence="15 16">
    <name type="scientific">Tetraparma gracilis</name>
    <dbReference type="NCBI Taxonomy" id="2962635"/>
    <lineage>
        <taxon>Eukaryota</taxon>
        <taxon>Sar</taxon>
        <taxon>Stramenopiles</taxon>
        <taxon>Ochrophyta</taxon>
        <taxon>Bolidophyceae</taxon>
        <taxon>Parmales</taxon>
        <taxon>Triparmaceae</taxon>
        <taxon>Tetraparma</taxon>
    </lineage>
</organism>
<evidence type="ECO:0000259" key="14">
    <source>
        <dbReference type="Pfam" id="PF01593"/>
    </source>
</evidence>
<comment type="caution">
    <text evidence="15">The sequence shown here is derived from an EMBL/GenBank/DDBJ whole genome shotgun (WGS) entry which is preliminary data.</text>
</comment>
<dbReference type="EMBL" id="BRYB01002188">
    <property type="protein sequence ID" value="GMI40937.1"/>
    <property type="molecule type" value="Genomic_DNA"/>
</dbReference>
<comment type="catalytic activity">
    <reaction evidence="10 11">
        <text>protoporphyrinogen IX + 3 O2 = protoporphyrin IX + 3 H2O2</text>
        <dbReference type="Rhea" id="RHEA:25576"/>
        <dbReference type="ChEBI" id="CHEBI:15379"/>
        <dbReference type="ChEBI" id="CHEBI:16240"/>
        <dbReference type="ChEBI" id="CHEBI:57306"/>
        <dbReference type="ChEBI" id="CHEBI:57307"/>
        <dbReference type="EC" id="1.3.3.4"/>
    </reaction>
</comment>
<evidence type="ECO:0000256" key="12">
    <source>
        <dbReference type="SAM" id="MobiDB-lite"/>
    </source>
</evidence>
<evidence type="ECO:0000256" key="4">
    <source>
        <dbReference type="ARBA" id="ARBA00012867"/>
    </source>
</evidence>
<name>A0ABQ6N5U3_9STRA</name>
<evidence type="ECO:0000256" key="11">
    <source>
        <dbReference type="RuleBase" id="RU367069"/>
    </source>
</evidence>
<evidence type="ECO:0000256" key="8">
    <source>
        <dbReference type="ARBA" id="ARBA00023133"/>
    </source>
</evidence>
<comment type="pathway">
    <text evidence="2 11">Porphyrin-containing compound metabolism; protoporphyrin-IX biosynthesis; protoporphyrin-IX from protoporphyrinogen-IX: step 1/1.</text>
</comment>
<feature type="domain" description="Amine oxidase" evidence="14">
    <location>
        <begin position="75"/>
        <end position="408"/>
    </location>
</feature>
<evidence type="ECO:0000256" key="3">
    <source>
        <dbReference type="ARBA" id="ARBA00010551"/>
    </source>
</evidence>
<keyword evidence="6 11" id="KW-0274">FAD</keyword>
<evidence type="ECO:0000313" key="15">
    <source>
        <dbReference type="EMBL" id="GMI40937.1"/>
    </source>
</evidence>
<dbReference type="InterPro" id="IPR002937">
    <property type="entry name" value="Amino_oxidase"/>
</dbReference>
<keyword evidence="7 11" id="KW-0560">Oxidoreductase</keyword>
<dbReference type="EC" id="1.3.3.4" evidence="4 11"/>
<evidence type="ECO:0000256" key="5">
    <source>
        <dbReference type="ARBA" id="ARBA00022630"/>
    </source>
</evidence>
<evidence type="ECO:0000256" key="6">
    <source>
        <dbReference type="ARBA" id="ARBA00022827"/>
    </source>
</evidence>
<keyword evidence="16" id="KW-1185">Reference proteome</keyword>
<reference evidence="15 16" key="1">
    <citation type="journal article" date="2023" name="Commun. Biol.">
        <title>Genome analysis of Parmales, the sister group of diatoms, reveals the evolutionary specialization of diatoms from phago-mixotrophs to photoautotrophs.</title>
        <authorList>
            <person name="Ban H."/>
            <person name="Sato S."/>
            <person name="Yoshikawa S."/>
            <person name="Yamada K."/>
            <person name="Nakamura Y."/>
            <person name="Ichinomiya M."/>
            <person name="Sato N."/>
            <person name="Blanc-Mathieu R."/>
            <person name="Endo H."/>
            <person name="Kuwata A."/>
            <person name="Ogata H."/>
        </authorList>
    </citation>
    <scope>NUCLEOTIDE SEQUENCE [LARGE SCALE GENOMIC DNA]</scope>
</reference>
<evidence type="ECO:0000256" key="10">
    <source>
        <dbReference type="ARBA" id="ARBA00047554"/>
    </source>
</evidence>
<keyword evidence="13" id="KW-0732">Signal</keyword>
<feature type="compositionally biased region" description="Pro residues" evidence="12">
    <location>
        <begin position="26"/>
        <end position="37"/>
    </location>
</feature>
<dbReference type="SUPFAM" id="SSF51905">
    <property type="entry name" value="FAD/NAD(P)-binding domain"/>
    <property type="match status" value="1"/>
</dbReference>
<evidence type="ECO:0000313" key="16">
    <source>
        <dbReference type="Proteomes" id="UP001165060"/>
    </source>
</evidence>
<dbReference type="NCBIfam" id="TIGR00562">
    <property type="entry name" value="proto_IX_ox"/>
    <property type="match status" value="1"/>
</dbReference>
<evidence type="ECO:0000256" key="7">
    <source>
        <dbReference type="ARBA" id="ARBA00023002"/>
    </source>
</evidence>
<feature type="chain" id="PRO_5046889844" description="Protoporphyrinogen oxidase" evidence="13">
    <location>
        <begin position="21"/>
        <end position="424"/>
    </location>
</feature>
<dbReference type="InterPro" id="IPR004572">
    <property type="entry name" value="Protoporphyrinogen_oxidase"/>
</dbReference>
<sequence length="424" mass="44368">PSSMMRSLVCLLLLLSPSSPFAPLPLPRSKPPAPPAPLSASSAPPSASSAAPSAAAPSAAAVDTLVIGSGVTGSTLAFHLSRNHGRSVLLAERNAAVGGNCISSLVSVPGAGDFVFDQGPNSAQPTPAIMRTCYELGLNDDIILADGSLPRFVYWRGDGAGRKPGDLHALPTNLPGDLLTFQLLSWPGRLRAAAGAAGLIAPPPEGKKESVADFVTRHLGKEAFERIIAPFCSGVYAGDPEKLCMSAGLKKIFRLEGLGELGPGLVSGALVRMREIGDERRENPPDPRWKTYEGGQLMSFKRGLQTLPDAVAKHLGEDKIRTAHTLVSLTKDASSDLFHATFEVGDGKEEAVIKARTVALTSPAPATARVLGGSGNLVPAAERLKEIYQPPVAAVVLAYPNHMFKEDLPGYTAGNPLRGFGILF</sequence>
<dbReference type="Pfam" id="PF01593">
    <property type="entry name" value="Amino_oxidase"/>
    <property type="match status" value="1"/>
</dbReference>
<feature type="region of interest" description="Disordered" evidence="12">
    <location>
        <begin position="26"/>
        <end position="52"/>
    </location>
</feature>
<evidence type="ECO:0000256" key="2">
    <source>
        <dbReference type="ARBA" id="ARBA00005073"/>
    </source>
</evidence>
<dbReference type="PANTHER" id="PTHR42923">
    <property type="entry name" value="PROTOPORPHYRINOGEN OXIDASE"/>
    <property type="match status" value="1"/>
</dbReference>
<dbReference type="PANTHER" id="PTHR42923:SF3">
    <property type="entry name" value="PROTOPORPHYRINOGEN OXIDASE"/>
    <property type="match status" value="1"/>
</dbReference>
<feature type="non-terminal residue" evidence="15">
    <location>
        <position position="424"/>
    </location>
</feature>
<feature type="signal peptide" evidence="13">
    <location>
        <begin position="1"/>
        <end position="20"/>
    </location>
</feature>
<dbReference type="InterPro" id="IPR036188">
    <property type="entry name" value="FAD/NAD-bd_sf"/>
</dbReference>
<dbReference type="Proteomes" id="UP001165060">
    <property type="component" value="Unassembled WGS sequence"/>
</dbReference>
<keyword evidence="9 11" id="KW-0627">Porphyrin biosynthesis</keyword>
<comment type="similarity">
    <text evidence="3 11">Belongs to the protoporphyrinogen/coproporphyrinogen oxidase family. Protoporphyrinogen oxidase subfamily.</text>
</comment>